<dbReference type="SMART" id="SM00823">
    <property type="entry name" value="PKS_PP"/>
    <property type="match status" value="1"/>
</dbReference>
<dbReference type="EMBL" id="BNDV01000016">
    <property type="protein sequence ID" value="GHI16985.1"/>
    <property type="molecule type" value="Genomic_DNA"/>
</dbReference>
<accession>A0ABQ3NW29</accession>
<dbReference type="PROSITE" id="PS50075">
    <property type="entry name" value="CARRIER"/>
    <property type="match status" value="1"/>
</dbReference>
<dbReference type="SUPFAM" id="SSF47336">
    <property type="entry name" value="ACP-like"/>
    <property type="match status" value="1"/>
</dbReference>
<dbReference type="RefSeq" id="WP_030649141.1">
    <property type="nucleotide sequence ID" value="NZ_BMRU01000027.1"/>
</dbReference>
<organism evidence="4 5">
    <name type="scientific">Streptomyces virginiae</name>
    <name type="common">Streptomyces cinnamonensis</name>
    <dbReference type="NCBI Taxonomy" id="1961"/>
    <lineage>
        <taxon>Bacteria</taxon>
        <taxon>Bacillati</taxon>
        <taxon>Actinomycetota</taxon>
        <taxon>Actinomycetes</taxon>
        <taxon>Kitasatosporales</taxon>
        <taxon>Streptomycetaceae</taxon>
        <taxon>Streptomyces</taxon>
    </lineage>
</organism>
<sequence length="131" mass="14368">MTIDPRAADRFRRLPRSEWRTELEALVVREFRTALLMTGDETVPLDENYFDLGLTSLRATEIKQRLEAGLGVTIDTSVLFGSPTVDRLLDHLLTQPLDGAPAPGPAAPAAPAAPDLRKSLVDDLLSDLYQA</sequence>
<gene>
    <name evidence="4" type="ORF">Scinn_64480</name>
</gene>
<keyword evidence="2" id="KW-0597">Phosphoprotein</keyword>
<dbReference type="Proteomes" id="UP000660554">
    <property type="component" value="Unassembled WGS sequence"/>
</dbReference>
<dbReference type="GeneID" id="86955070"/>
<reference evidence="5" key="1">
    <citation type="submission" date="2020-09" db="EMBL/GenBank/DDBJ databases">
        <title>Whole genome shotgun sequence of Streptomyces cinnamonensis NBRC 15873.</title>
        <authorList>
            <person name="Komaki H."/>
            <person name="Tamura T."/>
        </authorList>
    </citation>
    <scope>NUCLEOTIDE SEQUENCE [LARGE SCALE GENOMIC DNA]</scope>
    <source>
        <strain evidence="5">NBRC 15873</strain>
    </source>
</reference>
<dbReference type="InterPro" id="IPR009081">
    <property type="entry name" value="PP-bd_ACP"/>
</dbReference>
<keyword evidence="5" id="KW-1185">Reference proteome</keyword>
<dbReference type="Gene3D" id="1.10.1200.10">
    <property type="entry name" value="ACP-like"/>
    <property type="match status" value="1"/>
</dbReference>
<feature type="domain" description="Carrier" evidence="3">
    <location>
        <begin position="18"/>
        <end position="96"/>
    </location>
</feature>
<evidence type="ECO:0000256" key="1">
    <source>
        <dbReference type="ARBA" id="ARBA00022450"/>
    </source>
</evidence>
<name>A0ABQ3NW29_STRVG</name>
<proteinExistence type="predicted"/>
<keyword evidence="1" id="KW-0596">Phosphopantetheine</keyword>
<evidence type="ECO:0000313" key="5">
    <source>
        <dbReference type="Proteomes" id="UP000660554"/>
    </source>
</evidence>
<evidence type="ECO:0000256" key="2">
    <source>
        <dbReference type="ARBA" id="ARBA00022553"/>
    </source>
</evidence>
<evidence type="ECO:0000313" key="4">
    <source>
        <dbReference type="EMBL" id="GHI16985.1"/>
    </source>
</evidence>
<comment type="caution">
    <text evidence="4">The sequence shown here is derived from an EMBL/GenBank/DDBJ whole genome shotgun (WGS) entry which is preliminary data.</text>
</comment>
<protein>
    <recommendedName>
        <fullName evidence="3">Carrier domain-containing protein</fullName>
    </recommendedName>
</protein>
<dbReference type="InterPro" id="IPR020806">
    <property type="entry name" value="PKS_PP-bd"/>
</dbReference>
<dbReference type="InterPro" id="IPR036736">
    <property type="entry name" value="ACP-like_sf"/>
</dbReference>
<dbReference type="Pfam" id="PF00550">
    <property type="entry name" value="PP-binding"/>
    <property type="match status" value="1"/>
</dbReference>
<evidence type="ECO:0000259" key="3">
    <source>
        <dbReference type="PROSITE" id="PS50075"/>
    </source>
</evidence>